<dbReference type="STRING" id="60175.A0A1V6Y0H9"/>
<comment type="caution">
    <text evidence="1">The sequence shown here is derived from an EMBL/GenBank/DDBJ whole genome shotgun (WGS) entry which is preliminary data.</text>
</comment>
<dbReference type="EMBL" id="MOOB01000043">
    <property type="protein sequence ID" value="OQE80904.1"/>
    <property type="molecule type" value="Genomic_DNA"/>
</dbReference>
<sequence>MSTMKDAQGKIYDIVAKKFVDITMTTGDAAVKRFVFPMSDSVTRFSALRQVHQMTKI</sequence>
<name>A0A1V6Y0H9_PENNA</name>
<accession>A0A1V6Y0H9</accession>
<gene>
    <name evidence="1" type="ORF">PENNAL_c0043G06719</name>
</gene>
<evidence type="ECO:0000313" key="1">
    <source>
        <dbReference type="EMBL" id="OQE80904.1"/>
    </source>
</evidence>
<protein>
    <submittedName>
        <fullName evidence="1">Uncharacterized protein</fullName>
    </submittedName>
</protein>
<evidence type="ECO:0000313" key="2">
    <source>
        <dbReference type="Proteomes" id="UP000191691"/>
    </source>
</evidence>
<keyword evidence="2" id="KW-1185">Reference proteome</keyword>
<dbReference type="Proteomes" id="UP000191691">
    <property type="component" value="Unassembled WGS sequence"/>
</dbReference>
<organism evidence="1 2">
    <name type="scientific">Penicillium nalgiovense</name>
    <dbReference type="NCBI Taxonomy" id="60175"/>
    <lineage>
        <taxon>Eukaryota</taxon>
        <taxon>Fungi</taxon>
        <taxon>Dikarya</taxon>
        <taxon>Ascomycota</taxon>
        <taxon>Pezizomycotina</taxon>
        <taxon>Eurotiomycetes</taxon>
        <taxon>Eurotiomycetidae</taxon>
        <taxon>Eurotiales</taxon>
        <taxon>Aspergillaceae</taxon>
        <taxon>Penicillium</taxon>
    </lineage>
</organism>
<reference evidence="2" key="1">
    <citation type="journal article" date="2017" name="Nat. Microbiol.">
        <title>Global analysis of biosynthetic gene clusters reveals vast potential of secondary metabolite production in Penicillium species.</title>
        <authorList>
            <person name="Nielsen J.C."/>
            <person name="Grijseels S."/>
            <person name="Prigent S."/>
            <person name="Ji B."/>
            <person name="Dainat J."/>
            <person name="Nielsen K.F."/>
            <person name="Frisvad J.C."/>
            <person name="Workman M."/>
            <person name="Nielsen J."/>
        </authorList>
    </citation>
    <scope>NUCLEOTIDE SEQUENCE [LARGE SCALE GENOMIC DNA]</scope>
    <source>
        <strain evidence="2">IBT 13039</strain>
    </source>
</reference>
<proteinExistence type="predicted"/>
<dbReference type="AlphaFoldDB" id="A0A1V6Y0H9"/>